<accession>A0AAX4P453</accession>
<dbReference type="GO" id="GO:0030026">
    <property type="term" value="P:intracellular manganese ion homeostasis"/>
    <property type="evidence" value="ECO:0007669"/>
    <property type="project" value="TreeGrafter"/>
</dbReference>
<dbReference type="GO" id="GO:0005737">
    <property type="term" value="C:cytoplasm"/>
    <property type="evidence" value="ECO:0007669"/>
    <property type="project" value="TreeGrafter"/>
</dbReference>
<feature type="transmembrane region" description="Helical" evidence="4">
    <location>
        <begin position="140"/>
        <end position="162"/>
    </location>
</feature>
<evidence type="ECO:0000259" key="5">
    <source>
        <dbReference type="PROSITE" id="PS51846"/>
    </source>
</evidence>
<reference evidence="6 7" key="1">
    <citation type="submission" date="2024-03" db="EMBL/GenBank/DDBJ databases">
        <title>Complete genome sequence of the green alga Chloropicon roscoffensis RCC1871.</title>
        <authorList>
            <person name="Lemieux C."/>
            <person name="Pombert J.-F."/>
            <person name="Otis C."/>
            <person name="Turmel M."/>
        </authorList>
    </citation>
    <scope>NUCLEOTIDE SEQUENCE [LARGE SCALE GENOMIC DNA]</scope>
    <source>
        <strain evidence="6 7">RCC1871</strain>
    </source>
</reference>
<feature type="transmembrane region" description="Helical" evidence="4">
    <location>
        <begin position="25"/>
        <end position="52"/>
    </location>
</feature>
<dbReference type="EMBL" id="CP151503">
    <property type="protein sequence ID" value="WZN60866.1"/>
    <property type="molecule type" value="Genomic_DNA"/>
</dbReference>
<dbReference type="InterPro" id="IPR002550">
    <property type="entry name" value="CNNM"/>
</dbReference>
<keyword evidence="2 4" id="KW-1133">Transmembrane helix</keyword>
<evidence type="ECO:0000313" key="7">
    <source>
        <dbReference type="Proteomes" id="UP001472866"/>
    </source>
</evidence>
<name>A0AAX4P453_9CHLO</name>
<feature type="transmembrane region" description="Helical" evidence="4">
    <location>
        <begin position="83"/>
        <end position="104"/>
    </location>
</feature>
<dbReference type="GO" id="GO:0010960">
    <property type="term" value="P:magnesium ion homeostasis"/>
    <property type="evidence" value="ECO:0007669"/>
    <property type="project" value="InterPro"/>
</dbReference>
<dbReference type="Pfam" id="PF01595">
    <property type="entry name" value="CNNM"/>
    <property type="match status" value="1"/>
</dbReference>
<keyword evidence="1" id="KW-0677">Repeat</keyword>
<dbReference type="InterPro" id="IPR045095">
    <property type="entry name" value="ACDP"/>
</dbReference>
<protein>
    <submittedName>
        <fullName evidence="6">DUF21 domain-containing protein</fullName>
    </submittedName>
</protein>
<evidence type="ECO:0000256" key="2">
    <source>
        <dbReference type="PROSITE-ProRule" id="PRU01193"/>
    </source>
</evidence>
<dbReference type="PANTHER" id="PTHR12064:SF97">
    <property type="entry name" value="METAL TRANSPORTER CNNM-5"/>
    <property type="match status" value="1"/>
</dbReference>
<proteinExistence type="predicted"/>
<dbReference type="GO" id="GO:0016020">
    <property type="term" value="C:membrane"/>
    <property type="evidence" value="ECO:0007669"/>
    <property type="project" value="UniProtKB-UniRule"/>
</dbReference>
<keyword evidence="2 4" id="KW-0472">Membrane</keyword>
<feature type="transmembrane region" description="Helical" evidence="4">
    <location>
        <begin position="110"/>
        <end position="128"/>
    </location>
</feature>
<evidence type="ECO:0000256" key="4">
    <source>
        <dbReference type="SAM" id="Phobius"/>
    </source>
</evidence>
<dbReference type="PROSITE" id="PS51846">
    <property type="entry name" value="CNNM"/>
    <property type="match status" value="1"/>
</dbReference>
<dbReference type="Proteomes" id="UP001472866">
    <property type="component" value="Chromosome 03"/>
</dbReference>
<dbReference type="SUPFAM" id="SSF54631">
    <property type="entry name" value="CBS-domain pair"/>
    <property type="match status" value="1"/>
</dbReference>
<dbReference type="Gene3D" id="3.10.580.10">
    <property type="entry name" value="CBS-domain"/>
    <property type="match status" value="2"/>
</dbReference>
<dbReference type="AlphaFoldDB" id="A0AAX4P453"/>
<evidence type="ECO:0000256" key="1">
    <source>
        <dbReference type="ARBA" id="ARBA00022737"/>
    </source>
</evidence>
<sequence length="507" mass="55363">MDDDEPPLGLEGGEPERIPPSSPEFWVFVGICVALVLFAGLMSGLTLGLLSFEEVDLLVLIKSGTEKQRKHAKRIMTVFKSQHWLLVTLLLCNAVAMEALPIFLNKISNEVVAVAVSVTAVLFFGEIFPQSLCKKFGLSIGSSFSPLVKVLMYATSVISYPLSKFLDYMIGKNHAGLMKRKQLEALVEFHGRVEGKGGELSGDEVKIITGALSLSNKPAFMAMTPITITFMLPSDTVLDRSVIKSIVESGYSRIPIHVPGRREDIIGLIIAKELLLLDPDDEVPVLSTQVKLYSLPRMDAGMSMYDVLNIFQTGKSHMAVLTYAGGDESIDHAIEHGKKWGFGEGNGSPKAKKTRPPTRRGAGDHHDEEVGLLSNGGDATGEPSGFSDSASDHPSLAKPRVFYSSAGGAGPGVIGVITIEDVLEELLQEEIVDETDKFVDNLRLQARDEGKLIQDLPPSLQRLLLDSESSHNSLIPIIQQQNELLRSQKRQKKQEVRATQQVIDVKL</sequence>
<dbReference type="PANTHER" id="PTHR12064">
    <property type="entry name" value="METAL TRANSPORTER CNNM"/>
    <property type="match status" value="1"/>
</dbReference>
<gene>
    <name evidence="6" type="ORF">HKI87_03g24000</name>
</gene>
<keyword evidence="7" id="KW-1185">Reference proteome</keyword>
<evidence type="ECO:0000313" key="6">
    <source>
        <dbReference type="EMBL" id="WZN60866.1"/>
    </source>
</evidence>
<dbReference type="InterPro" id="IPR046342">
    <property type="entry name" value="CBS_dom_sf"/>
</dbReference>
<feature type="region of interest" description="Disordered" evidence="3">
    <location>
        <begin position="338"/>
        <end position="394"/>
    </location>
</feature>
<keyword evidence="2 4" id="KW-0812">Transmembrane</keyword>
<evidence type="ECO:0000256" key="3">
    <source>
        <dbReference type="SAM" id="MobiDB-lite"/>
    </source>
</evidence>
<feature type="domain" description="CNNM transmembrane" evidence="5">
    <location>
        <begin position="21"/>
        <end position="204"/>
    </location>
</feature>
<organism evidence="6 7">
    <name type="scientific">Chloropicon roscoffensis</name>
    <dbReference type="NCBI Taxonomy" id="1461544"/>
    <lineage>
        <taxon>Eukaryota</taxon>
        <taxon>Viridiplantae</taxon>
        <taxon>Chlorophyta</taxon>
        <taxon>Chloropicophyceae</taxon>
        <taxon>Chloropicales</taxon>
        <taxon>Chloropicaceae</taxon>
        <taxon>Chloropicon</taxon>
    </lineage>
</organism>